<comment type="caution">
    <text evidence="2">The sequence shown here is derived from an EMBL/GenBank/DDBJ whole genome shotgun (WGS) entry which is preliminary data.</text>
</comment>
<feature type="non-terminal residue" evidence="2">
    <location>
        <position position="1"/>
    </location>
</feature>
<proteinExistence type="predicted"/>
<dbReference type="Pfam" id="PF20629">
    <property type="entry name" value="GD_AH_C"/>
    <property type="match status" value="1"/>
</dbReference>
<evidence type="ECO:0000313" key="2">
    <source>
        <dbReference type="EMBL" id="MSC52703.1"/>
    </source>
</evidence>
<accession>A0A844DP84</accession>
<gene>
    <name evidence="2" type="ORF">GKE10_12510</name>
</gene>
<dbReference type="PANTHER" id="PTHR30536:SF5">
    <property type="entry name" value="ALTRONATE DEHYDRATASE"/>
    <property type="match status" value="1"/>
</dbReference>
<reference evidence="2 3" key="1">
    <citation type="journal article" date="2019" name="Nat. Med.">
        <title>A library of human gut bacterial isolates paired with longitudinal multiomics data enables mechanistic microbiome research.</title>
        <authorList>
            <person name="Poyet M."/>
            <person name="Groussin M."/>
            <person name="Gibbons S.M."/>
            <person name="Avila-Pacheco J."/>
            <person name="Jiang X."/>
            <person name="Kearney S.M."/>
            <person name="Perrotta A.R."/>
            <person name="Berdy B."/>
            <person name="Zhao S."/>
            <person name="Lieberman T.D."/>
            <person name="Swanson P.K."/>
            <person name="Smith M."/>
            <person name="Roesemann S."/>
            <person name="Alexander J.E."/>
            <person name="Rich S.A."/>
            <person name="Livny J."/>
            <person name="Vlamakis H."/>
            <person name="Clish C."/>
            <person name="Bullock K."/>
            <person name="Deik A."/>
            <person name="Scott J."/>
            <person name="Pierce K.A."/>
            <person name="Xavier R.J."/>
            <person name="Alm E.J."/>
        </authorList>
    </citation>
    <scope>NUCLEOTIDE SEQUENCE [LARGE SCALE GENOMIC DNA]</scope>
    <source>
        <strain evidence="2 3">BIOML-B1</strain>
    </source>
</reference>
<evidence type="ECO:0000259" key="1">
    <source>
        <dbReference type="Pfam" id="PF20629"/>
    </source>
</evidence>
<dbReference type="Proteomes" id="UP000462091">
    <property type="component" value="Unassembled WGS sequence"/>
</dbReference>
<dbReference type="PANTHER" id="PTHR30536">
    <property type="entry name" value="ALTRONATE/GALACTARATE DEHYDRATASE"/>
    <property type="match status" value="1"/>
</dbReference>
<name>A0A844DP84_9FIRM</name>
<dbReference type="InterPro" id="IPR052172">
    <property type="entry name" value="UxaA_altronate/galactarate_dh"/>
</dbReference>
<dbReference type="EMBL" id="WKQM01000032">
    <property type="protein sequence ID" value="MSC52703.1"/>
    <property type="molecule type" value="Genomic_DNA"/>
</dbReference>
<evidence type="ECO:0000313" key="3">
    <source>
        <dbReference type="Proteomes" id="UP000462091"/>
    </source>
</evidence>
<sequence>PTLKISTNTPLAEKKGGWIDFNTGVIADGEKTIDEAAKDLLDLVIRVASGEQTKAEKHGFREISIFKDGVVL</sequence>
<dbReference type="GO" id="GO:0019698">
    <property type="term" value="P:D-galacturonate catabolic process"/>
    <property type="evidence" value="ECO:0007669"/>
    <property type="project" value="TreeGrafter"/>
</dbReference>
<dbReference type="AlphaFoldDB" id="A0A844DP84"/>
<organism evidence="2 3">
    <name type="scientific">Faecalibacterium prausnitzii</name>
    <dbReference type="NCBI Taxonomy" id="853"/>
    <lineage>
        <taxon>Bacteria</taxon>
        <taxon>Bacillati</taxon>
        <taxon>Bacillota</taxon>
        <taxon>Clostridia</taxon>
        <taxon>Eubacteriales</taxon>
        <taxon>Oscillospiraceae</taxon>
        <taxon>Faecalibacterium</taxon>
    </lineage>
</organism>
<protein>
    <submittedName>
        <fullName evidence="2">Altronate dehydratase</fullName>
    </submittedName>
</protein>
<feature type="domain" description="D-galactarate/Altronate dehydratase C-terminal" evidence="1">
    <location>
        <begin position="1"/>
        <end position="70"/>
    </location>
</feature>
<dbReference type="InterPro" id="IPR048332">
    <property type="entry name" value="GD_AH_C"/>
</dbReference>